<organism evidence="1 2">
    <name type="scientific">Odynerus spinipes</name>
    <dbReference type="NCBI Taxonomy" id="1348599"/>
    <lineage>
        <taxon>Eukaryota</taxon>
        <taxon>Metazoa</taxon>
        <taxon>Ecdysozoa</taxon>
        <taxon>Arthropoda</taxon>
        <taxon>Hexapoda</taxon>
        <taxon>Insecta</taxon>
        <taxon>Pterygota</taxon>
        <taxon>Neoptera</taxon>
        <taxon>Endopterygota</taxon>
        <taxon>Hymenoptera</taxon>
        <taxon>Apocrita</taxon>
        <taxon>Aculeata</taxon>
        <taxon>Vespoidea</taxon>
        <taxon>Vespidae</taxon>
        <taxon>Eumeninae</taxon>
        <taxon>Odynerus</taxon>
    </lineage>
</organism>
<comment type="caution">
    <text evidence="1">The sequence shown here is derived from an EMBL/GenBank/DDBJ whole genome shotgun (WGS) entry which is preliminary data.</text>
</comment>
<dbReference type="AlphaFoldDB" id="A0AAD9RUF2"/>
<keyword evidence="2" id="KW-1185">Reference proteome</keyword>
<dbReference type="SUPFAM" id="SSF48452">
    <property type="entry name" value="TPR-like"/>
    <property type="match status" value="1"/>
</dbReference>
<sequence length="368" mass="43601">METFQLYYMKRAFAPLGNRFTHLRAEAIRLKYLWSYEKRPNRRHTDQELRTLYKEATNYVNNNKKLSEASKLIKKMLKHEPRSPEIHILRGTLYELQEKWTDAIRNYEVARLMQNIALYRTSRYTEDSIPYVESLIKCYKARGDSNYECGLFFEAASDYERVLALKPPGASLIEVEDKILRTMKELEKYEAFYSYWLEFMQTSNSTRVSDLLTFHAEYKFYLRDIESTRELLLEALDLNGNNTRARQLLQKMYELGHTMAIHAIIWCMHRCFDKALYTIEKVRDCDPSNLQYILLKAIIFRLSGRSQETIACLGQTRDVLEGKMDFSRDTTGTSLPLFSIEEIKKQIKKQFLLARYNNAIQPKIEKKN</sequence>
<gene>
    <name evidence="1" type="ORF">KPH14_010416</name>
</gene>
<proteinExistence type="predicted"/>
<accession>A0AAD9RUF2</accession>
<evidence type="ECO:0000313" key="1">
    <source>
        <dbReference type="EMBL" id="KAK2585820.1"/>
    </source>
</evidence>
<dbReference type="EMBL" id="JAIFRP010000021">
    <property type="protein sequence ID" value="KAK2585820.1"/>
    <property type="molecule type" value="Genomic_DNA"/>
</dbReference>
<evidence type="ECO:0000313" key="2">
    <source>
        <dbReference type="Proteomes" id="UP001258017"/>
    </source>
</evidence>
<protein>
    <submittedName>
        <fullName evidence="1">Uncharacterized protein</fullName>
    </submittedName>
</protein>
<reference evidence="1" key="1">
    <citation type="submission" date="2021-08" db="EMBL/GenBank/DDBJ databases">
        <authorList>
            <person name="Misof B."/>
            <person name="Oliver O."/>
            <person name="Podsiadlowski L."/>
            <person name="Donath A."/>
            <person name="Peters R."/>
            <person name="Mayer C."/>
            <person name="Rust J."/>
            <person name="Gunkel S."/>
            <person name="Lesny P."/>
            <person name="Martin S."/>
            <person name="Oeyen J.P."/>
            <person name="Petersen M."/>
            <person name="Panagiotis P."/>
            <person name="Wilbrandt J."/>
            <person name="Tanja T."/>
        </authorList>
    </citation>
    <scope>NUCLEOTIDE SEQUENCE</scope>
    <source>
        <strain evidence="1">GBR_01_08_01A</strain>
        <tissue evidence="1">Thorax + abdomen</tissue>
    </source>
</reference>
<dbReference type="Gene3D" id="1.25.40.10">
    <property type="entry name" value="Tetratricopeptide repeat domain"/>
    <property type="match status" value="2"/>
</dbReference>
<dbReference type="Proteomes" id="UP001258017">
    <property type="component" value="Unassembled WGS sequence"/>
</dbReference>
<reference evidence="1" key="2">
    <citation type="journal article" date="2023" name="Commun. Biol.">
        <title>Intrasexual cuticular hydrocarbon dimorphism in a wasp sheds light on hydrocarbon biosynthesis genes in Hymenoptera.</title>
        <authorList>
            <person name="Moris V.C."/>
            <person name="Podsiadlowski L."/>
            <person name="Martin S."/>
            <person name="Oeyen J.P."/>
            <person name="Donath A."/>
            <person name="Petersen M."/>
            <person name="Wilbrandt J."/>
            <person name="Misof B."/>
            <person name="Liedtke D."/>
            <person name="Thamm M."/>
            <person name="Scheiner R."/>
            <person name="Schmitt T."/>
            <person name="Niehuis O."/>
        </authorList>
    </citation>
    <scope>NUCLEOTIDE SEQUENCE</scope>
    <source>
        <strain evidence="1">GBR_01_08_01A</strain>
    </source>
</reference>
<name>A0AAD9RUF2_9HYME</name>
<dbReference type="InterPro" id="IPR011990">
    <property type="entry name" value="TPR-like_helical_dom_sf"/>
</dbReference>